<proteinExistence type="predicted"/>
<reference evidence="1 2" key="1">
    <citation type="journal article" date="2016" name="Mol. Biol. Evol.">
        <title>Genome-Wide Survey of Gut Fungi (Harpellales) Reveals the First Horizontally Transferred Ubiquitin Gene from a Mosquito Host.</title>
        <authorList>
            <person name="Wang Y."/>
            <person name="White M.M."/>
            <person name="Kvist S."/>
            <person name="Moncalvo J.M."/>
        </authorList>
    </citation>
    <scope>NUCLEOTIDE SEQUENCE [LARGE SCALE GENOMIC DNA]</scope>
    <source>
        <strain evidence="1 2">ALG-7-W6</strain>
    </source>
</reference>
<dbReference type="Proteomes" id="UP000187455">
    <property type="component" value="Unassembled WGS sequence"/>
</dbReference>
<evidence type="ECO:0000313" key="1">
    <source>
        <dbReference type="EMBL" id="OLY78494.1"/>
    </source>
</evidence>
<organism evidence="1 2">
    <name type="scientific">Smittium mucronatum</name>
    <dbReference type="NCBI Taxonomy" id="133383"/>
    <lineage>
        <taxon>Eukaryota</taxon>
        <taxon>Fungi</taxon>
        <taxon>Fungi incertae sedis</taxon>
        <taxon>Zoopagomycota</taxon>
        <taxon>Kickxellomycotina</taxon>
        <taxon>Harpellomycetes</taxon>
        <taxon>Harpellales</taxon>
        <taxon>Legeriomycetaceae</taxon>
        <taxon>Smittium</taxon>
    </lineage>
</organism>
<comment type="caution">
    <text evidence="1">The sequence shown here is derived from an EMBL/GenBank/DDBJ whole genome shotgun (WGS) entry which is preliminary data.</text>
</comment>
<keyword evidence="2" id="KW-1185">Reference proteome</keyword>
<protein>
    <submittedName>
        <fullName evidence="1">Uncharacterized protein</fullName>
    </submittedName>
</protein>
<accession>A0A1R0GNN2</accession>
<evidence type="ECO:0000313" key="2">
    <source>
        <dbReference type="Proteomes" id="UP000187455"/>
    </source>
</evidence>
<sequence>MLHAPRLAHLSPSPSRDLWAGITLFLRLFILIPLLPVLTTLSVFTASMVGIIGENLIWRLVSALNERPIKENMRSFISASPAKLTDGYKSSPSAKASEEIDTGVSLSLSSTALHQALTSGENPQG</sequence>
<dbReference type="EMBL" id="LSSL01006310">
    <property type="protein sequence ID" value="OLY78494.1"/>
    <property type="molecule type" value="Genomic_DNA"/>
</dbReference>
<dbReference type="AlphaFoldDB" id="A0A1R0GNN2"/>
<name>A0A1R0GNN2_9FUNG</name>
<gene>
    <name evidence="1" type="ORF">AYI68_g7457</name>
</gene>